<evidence type="ECO:0000313" key="11">
    <source>
        <dbReference type="Proteomes" id="UP000595038"/>
    </source>
</evidence>
<dbReference type="Proteomes" id="UP000435910">
    <property type="component" value="Unassembled WGS sequence"/>
</dbReference>
<reference evidence="9 10" key="1">
    <citation type="submission" date="2019-06" db="EMBL/GenBank/DDBJ databases">
        <title>Genome sequence analysis of &gt;100 Bacillus licheniformis strains suggests intrinsic resistance to this species.</title>
        <authorList>
            <person name="Wels M."/>
            <person name="Siezen R.J."/>
            <person name="Johansen E."/>
            <person name="Stuer-Lauridsen B."/>
            <person name="Bjerre K."/>
            <person name="Nielsen B.K.K."/>
        </authorList>
    </citation>
    <scope>NUCLEOTIDE SEQUENCE [LARGE SCALE GENOMIC DNA]</scope>
    <source>
        <strain evidence="9 10">BAC-16736</strain>
    </source>
</reference>
<evidence type="ECO:0000313" key="9">
    <source>
        <dbReference type="EMBL" id="TWL22134.1"/>
    </source>
</evidence>
<dbReference type="GO" id="GO:0005886">
    <property type="term" value="C:plasma membrane"/>
    <property type="evidence" value="ECO:0007669"/>
    <property type="project" value="UniProtKB-SubCell"/>
</dbReference>
<keyword evidence="3 6" id="KW-0812">Transmembrane</keyword>
<dbReference type="InterPro" id="IPR010432">
    <property type="entry name" value="RDD"/>
</dbReference>
<dbReference type="RefSeq" id="WP_003181280.1">
    <property type="nucleotide sequence ID" value="NZ_BEXU01000022.1"/>
</dbReference>
<dbReference type="Pfam" id="PF06271">
    <property type="entry name" value="RDD"/>
    <property type="match status" value="1"/>
</dbReference>
<protein>
    <submittedName>
        <fullName evidence="8">RDD family protein</fullName>
    </submittedName>
</protein>
<accession>A0A1Y0YNN2</accession>
<dbReference type="EMBL" id="CP065647">
    <property type="protein sequence ID" value="QPR71811.1"/>
    <property type="molecule type" value="Genomic_DNA"/>
</dbReference>
<evidence type="ECO:0000313" key="10">
    <source>
        <dbReference type="Proteomes" id="UP000435910"/>
    </source>
</evidence>
<dbReference type="AlphaFoldDB" id="A0A1Y0YNN2"/>
<keyword evidence="5 6" id="KW-0472">Membrane</keyword>
<gene>
    <name evidence="9" type="ORF">CHCC16736_0597</name>
    <name evidence="8" type="ORF">I6G80_18580</name>
</gene>
<dbReference type="PANTHER" id="PTHR36115:SF4">
    <property type="entry name" value="MEMBRANE PROTEIN"/>
    <property type="match status" value="1"/>
</dbReference>
<dbReference type="OMA" id="ISFWHSF"/>
<sequence>MELELDKHETAPERSEYAGIGARFVASLLDGLILGIPAYIFTYVLTATLMLGNSDIMLMMETDPEYLSDQEVFTFIISMFKTVAIVGSITFIVYFLYYTLMESSKWQGTLGKKIMNVQVAKAEGGRISFGRAAGRFLAKSFLSPILMIGYIMAFFTERRQALHDMLAGTIVVKK</sequence>
<dbReference type="InterPro" id="IPR051791">
    <property type="entry name" value="Pra-immunoreactive"/>
</dbReference>
<feature type="transmembrane region" description="Helical" evidence="6">
    <location>
        <begin position="72"/>
        <end position="97"/>
    </location>
</feature>
<evidence type="ECO:0000256" key="6">
    <source>
        <dbReference type="SAM" id="Phobius"/>
    </source>
</evidence>
<evidence type="ECO:0000313" key="8">
    <source>
        <dbReference type="EMBL" id="QPR71811.1"/>
    </source>
</evidence>
<proteinExistence type="predicted"/>
<feature type="domain" description="RDD" evidence="7">
    <location>
        <begin position="17"/>
        <end position="168"/>
    </location>
</feature>
<dbReference type="DNASU" id="3030719"/>
<evidence type="ECO:0000256" key="5">
    <source>
        <dbReference type="ARBA" id="ARBA00023136"/>
    </source>
</evidence>
<keyword evidence="2" id="KW-1003">Cell membrane</keyword>
<keyword evidence="4 6" id="KW-1133">Transmembrane helix</keyword>
<reference evidence="8 11" key="2">
    <citation type="submission" date="2020-12" db="EMBL/GenBank/DDBJ databases">
        <title>FDA dAtabase for Regulatory Grade micrObial Sequences (FDA-ARGOS): Supporting development and validation of Infectious Disease Dx tests.</title>
        <authorList>
            <person name="Nelson B."/>
            <person name="Plummer A."/>
            <person name="Tallon L."/>
            <person name="Sadzewicz L."/>
            <person name="Zhao X."/>
            <person name="Boylan J."/>
            <person name="Ott S."/>
            <person name="Bowen H."/>
            <person name="Vavikolanu K."/>
            <person name="Mehta A."/>
            <person name="Aluvathingal J."/>
            <person name="Nadendla S."/>
            <person name="Myers T."/>
            <person name="Yan Y."/>
            <person name="Sichtig H."/>
        </authorList>
    </citation>
    <scope>NUCLEOTIDE SEQUENCE [LARGE SCALE GENOMIC DNA]</scope>
    <source>
        <strain evidence="8 11">FDAARGOS_923</strain>
    </source>
</reference>
<feature type="transmembrane region" description="Helical" evidence="6">
    <location>
        <begin position="136"/>
        <end position="155"/>
    </location>
</feature>
<dbReference type="Proteomes" id="UP000595038">
    <property type="component" value="Chromosome"/>
</dbReference>
<evidence type="ECO:0000256" key="2">
    <source>
        <dbReference type="ARBA" id="ARBA00022475"/>
    </source>
</evidence>
<feature type="transmembrane region" description="Helical" evidence="6">
    <location>
        <begin position="32"/>
        <end position="52"/>
    </location>
</feature>
<evidence type="ECO:0000259" key="7">
    <source>
        <dbReference type="Pfam" id="PF06271"/>
    </source>
</evidence>
<organism evidence="9 10">
    <name type="scientific">Bacillus licheniformis</name>
    <dbReference type="NCBI Taxonomy" id="1402"/>
    <lineage>
        <taxon>Bacteria</taxon>
        <taxon>Bacillati</taxon>
        <taxon>Bacillota</taxon>
        <taxon>Bacilli</taxon>
        <taxon>Bacillales</taxon>
        <taxon>Bacillaceae</taxon>
        <taxon>Bacillus</taxon>
    </lineage>
</organism>
<evidence type="ECO:0000256" key="4">
    <source>
        <dbReference type="ARBA" id="ARBA00022989"/>
    </source>
</evidence>
<evidence type="ECO:0000256" key="1">
    <source>
        <dbReference type="ARBA" id="ARBA00004651"/>
    </source>
</evidence>
<dbReference type="GeneID" id="92861792"/>
<evidence type="ECO:0000256" key="3">
    <source>
        <dbReference type="ARBA" id="ARBA00022692"/>
    </source>
</evidence>
<dbReference type="PANTHER" id="PTHR36115">
    <property type="entry name" value="PROLINE-RICH ANTIGEN HOMOLOG-RELATED"/>
    <property type="match status" value="1"/>
</dbReference>
<dbReference type="EMBL" id="NILC01000030">
    <property type="protein sequence ID" value="TWL22134.1"/>
    <property type="molecule type" value="Genomic_DNA"/>
</dbReference>
<name>A0A1Y0YNN2_BACLI</name>
<comment type="subcellular location">
    <subcellularLocation>
        <location evidence="1">Cell membrane</location>
        <topology evidence="1">Multi-pass membrane protein</topology>
    </subcellularLocation>
</comment>